<gene>
    <name evidence="1" type="ORF">M419DRAFT_6119</name>
</gene>
<evidence type="ECO:0000313" key="1">
    <source>
        <dbReference type="EMBL" id="ETS05808.1"/>
    </source>
</evidence>
<evidence type="ECO:0000313" key="2">
    <source>
        <dbReference type="Proteomes" id="UP000024376"/>
    </source>
</evidence>
<sequence length="302" mass="33404">MASSAQDIVRILHAAGGFIPDVDSSEYYVVVEESNELSEMHWFGSQLAGETFIASEIRAHSPAVYAVHDTTRSVFCVGENDALRLFTLWEDEWHEVTLTGRGNILVHPSSRMSGCVDGSDTLVFFEDYKGQIRGIRVQEDGSWKFLRSLDVASQPGNPHLAQVQNGVVYLSYMNRDGYIHQAGIGITSNFYSDSLLPGALFSDTHITNFIVSVQNKKRDGTSNAPDEPQDQEEFYLLALTKKDKDKEPEELECVDGNGKRTLLGRIIHGIFVWISDKESNGSAIKAATAAVTSATGKPKKRR</sequence>
<dbReference type="OrthoDB" id="5367135at2759"/>
<dbReference type="HOGENOM" id="CLU_086397_0_0_1"/>
<proteinExistence type="predicted"/>
<dbReference type="Gene3D" id="2.120.10.70">
    <property type="entry name" value="Fucose-specific lectin"/>
    <property type="match status" value="1"/>
</dbReference>
<dbReference type="Proteomes" id="UP000024376">
    <property type="component" value="Unassembled WGS sequence"/>
</dbReference>
<evidence type="ECO:0008006" key="3">
    <source>
        <dbReference type="Google" id="ProtNLM"/>
    </source>
</evidence>
<dbReference type="AlphaFoldDB" id="A0A024SLM2"/>
<name>A0A024SLM2_HYPJR</name>
<dbReference type="SUPFAM" id="SSF89372">
    <property type="entry name" value="Fucose-specific lectin"/>
    <property type="match status" value="1"/>
</dbReference>
<reference evidence="2" key="1">
    <citation type="journal article" date="2013" name="Ind. Biotechnol.">
        <title>Comparative genomics analysis of Trichoderma reesei strains.</title>
        <authorList>
            <person name="Koike H."/>
            <person name="Aerts A."/>
            <person name="LaButti K."/>
            <person name="Grigoriev I.V."/>
            <person name="Baker S.E."/>
        </authorList>
    </citation>
    <scope>NUCLEOTIDE SEQUENCE [LARGE SCALE GENOMIC DNA]</scope>
    <source>
        <strain evidence="2">ATCC 56765 / BCRC 32924 / NRRL 11460 / Rut C-30</strain>
    </source>
</reference>
<organism evidence="1 2">
    <name type="scientific">Hypocrea jecorina (strain ATCC 56765 / BCRC 32924 / NRRL 11460 / Rut C-30)</name>
    <name type="common">Trichoderma reesei</name>
    <dbReference type="NCBI Taxonomy" id="1344414"/>
    <lineage>
        <taxon>Eukaryota</taxon>
        <taxon>Fungi</taxon>
        <taxon>Dikarya</taxon>
        <taxon>Ascomycota</taxon>
        <taxon>Pezizomycotina</taxon>
        <taxon>Sordariomycetes</taxon>
        <taxon>Hypocreomycetidae</taxon>
        <taxon>Hypocreales</taxon>
        <taxon>Hypocreaceae</taxon>
        <taxon>Trichoderma</taxon>
    </lineage>
</organism>
<dbReference type="KEGG" id="trr:M419DRAFT_6119"/>
<accession>A0A024SLM2</accession>
<dbReference type="EMBL" id="KI911140">
    <property type="protein sequence ID" value="ETS05808.1"/>
    <property type="molecule type" value="Genomic_DNA"/>
</dbReference>
<protein>
    <recommendedName>
        <fullName evidence="3">Fucose-specific lectin</fullName>
    </recommendedName>
</protein>